<proteinExistence type="predicted"/>
<reference evidence="1 2" key="1">
    <citation type="journal article" date="2019" name="Environ. Microbiol.">
        <title>Species interactions and distinct microbial communities in high Arctic permafrost affected cryosols are associated with the CH4 and CO2 gas fluxes.</title>
        <authorList>
            <person name="Altshuler I."/>
            <person name="Hamel J."/>
            <person name="Turney S."/>
            <person name="Magnuson E."/>
            <person name="Levesque R."/>
            <person name="Greer C."/>
            <person name="Whyte L.G."/>
        </authorList>
    </citation>
    <scope>NUCLEOTIDE SEQUENCE [LARGE SCALE GENOMIC DNA]</scope>
    <source>
        <strain evidence="1 2">S06.C</strain>
    </source>
</reference>
<protein>
    <submittedName>
        <fullName evidence="1">Uncharacterized protein</fullName>
    </submittedName>
</protein>
<organism evidence="1 2">
    <name type="scientific">Variovorax guangxiensis</name>
    <dbReference type="NCBI Taxonomy" id="1775474"/>
    <lineage>
        <taxon>Bacteria</taxon>
        <taxon>Pseudomonadati</taxon>
        <taxon>Pseudomonadota</taxon>
        <taxon>Betaproteobacteria</taxon>
        <taxon>Burkholderiales</taxon>
        <taxon>Comamonadaceae</taxon>
        <taxon>Variovorax</taxon>
    </lineage>
</organism>
<dbReference type="Proteomes" id="UP000319212">
    <property type="component" value="Unassembled WGS sequence"/>
</dbReference>
<evidence type="ECO:0000313" key="2">
    <source>
        <dbReference type="Proteomes" id="UP000319212"/>
    </source>
</evidence>
<name>A0A502E2R8_9BURK</name>
<dbReference type="RefSeq" id="WP_140839185.1">
    <property type="nucleotide sequence ID" value="NZ_RCZI01000001.1"/>
</dbReference>
<dbReference type="EMBL" id="RCZI01000001">
    <property type="protein sequence ID" value="TPG30836.1"/>
    <property type="molecule type" value="Genomic_DNA"/>
</dbReference>
<comment type="caution">
    <text evidence="1">The sequence shown here is derived from an EMBL/GenBank/DDBJ whole genome shotgun (WGS) entry which is preliminary data.</text>
</comment>
<sequence length="299" mass="32353">MTPPHTLSRRAWLGALTLPWLVGGCSTPLPIVPPPAGDADAAARLRESADAHGLDAYRAIRDINVSYSGEWRPLVNRIQPEVVDQGFRGSSQERLIPGAGVVAQAYTGSMGRKQVVWRRGSGTSGDLGEVAVWVNGVASNNAAARDASALVAEGYGLFLLGPLWLADRGLRAQMAGTERVDGRVCDVVEVWLTPGLGRVASDRVALCIDRVDKLTRRVRFTLEGFVSTQGAVAEVDTFEHERRFGVTWPMRSYERIVHPLRLPAHDWRITGLDVNRGYSATDLRGAEFAGAAAPPARPL</sequence>
<gene>
    <name evidence="1" type="ORF">EAH82_05130</name>
</gene>
<evidence type="ECO:0000313" key="1">
    <source>
        <dbReference type="EMBL" id="TPG30836.1"/>
    </source>
</evidence>
<dbReference type="OrthoDB" id="6330382at2"/>
<accession>A0A502E2R8</accession>
<dbReference type="AlphaFoldDB" id="A0A502E2R8"/>